<keyword evidence="2 5" id="KW-0812">Transmembrane</keyword>
<dbReference type="HOGENOM" id="CLU_034597_0_1_1"/>
<feature type="transmembrane region" description="Helical" evidence="6">
    <location>
        <begin position="247"/>
        <end position="268"/>
    </location>
</feature>
<feature type="transmembrane region" description="Helical" evidence="6">
    <location>
        <begin position="64"/>
        <end position="86"/>
    </location>
</feature>
<dbReference type="RefSeq" id="XP_003687237.1">
    <property type="nucleotide sequence ID" value="XM_003687189.1"/>
</dbReference>
<dbReference type="PROSITE" id="PS50922">
    <property type="entry name" value="TLC"/>
    <property type="match status" value="1"/>
</dbReference>
<dbReference type="GeneID" id="11534668"/>
<evidence type="ECO:0000313" key="9">
    <source>
        <dbReference type="Proteomes" id="UP000005666"/>
    </source>
</evidence>
<dbReference type="KEGG" id="tpf:TPHA_0I03020"/>
<gene>
    <name evidence="8" type="primary">TPHA0I03020</name>
    <name evidence="8" type="ordered locus">TPHA_0I03020</name>
</gene>
<dbReference type="InterPro" id="IPR050846">
    <property type="entry name" value="TLCD"/>
</dbReference>
<evidence type="ECO:0000256" key="5">
    <source>
        <dbReference type="PROSITE-ProRule" id="PRU00205"/>
    </source>
</evidence>
<comment type="subcellular location">
    <subcellularLocation>
        <location evidence="1">Membrane</location>
        <topology evidence="1">Multi-pass membrane protein</topology>
    </subcellularLocation>
</comment>
<keyword evidence="4 5" id="KW-0472">Membrane</keyword>
<evidence type="ECO:0000259" key="7">
    <source>
        <dbReference type="PROSITE" id="PS50922"/>
    </source>
</evidence>
<dbReference type="SMART" id="SM00724">
    <property type="entry name" value="TLC"/>
    <property type="match status" value="1"/>
</dbReference>
<dbReference type="Proteomes" id="UP000005666">
    <property type="component" value="Chromosome 9"/>
</dbReference>
<keyword evidence="9" id="KW-1185">Reference proteome</keyword>
<dbReference type="GO" id="GO:0005783">
    <property type="term" value="C:endoplasmic reticulum"/>
    <property type="evidence" value="ECO:0007669"/>
    <property type="project" value="TreeGrafter"/>
</dbReference>
<dbReference type="Pfam" id="PF03798">
    <property type="entry name" value="TRAM_LAG1_CLN8"/>
    <property type="match status" value="1"/>
</dbReference>
<dbReference type="AlphaFoldDB" id="G8BY25"/>
<feature type="transmembrane region" description="Helical" evidence="6">
    <location>
        <begin position="208"/>
        <end position="235"/>
    </location>
</feature>
<sequence length="281" mass="32296">MQDPLLAYSFFPDSSSIFLRHVHEVLLSLAFYTVCYQYVAPAVNKMVFGEKYTNIKDDGLKIDFDVHTVSMFQCVVTYISIYPTIFLNLPSDSVYNLGNFADERCSMVTAIAMGYFIWDLYLCVRHYDIYGFQFTLHASATMYVLCLTMRPFAQTWISKFLSFELSTPFVNINWYFMQILKNEKIGKSGVNAQGSKSATMSLLNTFNIVNGICLMVVFFFVRIIGGPIMLLGVLFDVLEGINELPVIHYTMLLSLMIAMETLSVFWFMKMIKVIRKLTNKK</sequence>
<proteinExistence type="predicted"/>
<dbReference type="InterPro" id="IPR006634">
    <property type="entry name" value="TLC-dom"/>
</dbReference>
<evidence type="ECO:0000313" key="8">
    <source>
        <dbReference type="EMBL" id="CCE64803.1"/>
    </source>
</evidence>
<dbReference type="PANTHER" id="PTHR13439:SF0">
    <property type="entry name" value="TOPOISOMERASE I DAMAGE AFFECTED PROTEIN 4"/>
    <property type="match status" value="1"/>
</dbReference>
<dbReference type="OMA" id="NFADERC"/>
<feature type="transmembrane region" description="Helical" evidence="6">
    <location>
        <begin position="106"/>
        <end position="124"/>
    </location>
</feature>
<feature type="domain" description="TLC" evidence="7">
    <location>
        <begin position="59"/>
        <end position="279"/>
    </location>
</feature>
<dbReference type="eggNOG" id="KOG4561">
    <property type="taxonomic scope" value="Eukaryota"/>
</dbReference>
<organism evidence="8 9">
    <name type="scientific">Tetrapisispora phaffii (strain ATCC 24235 / CBS 4417 / NBRC 1672 / NRRL Y-8282 / UCD 70-5)</name>
    <name type="common">Yeast</name>
    <name type="synonym">Fabospora phaffii</name>
    <dbReference type="NCBI Taxonomy" id="1071381"/>
    <lineage>
        <taxon>Eukaryota</taxon>
        <taxon>Fungi</taxon>
        <taxon>Dikarya</taxon>
        <taxon>Ascomycota</taxon>
        <taxon>Saccharomycotina</taxon>
        <taxon>Saccharomycetes</taxon>
        <taxon>Saccharomycetales</taxon>
        <taxon>Saccharomycetaceae</taxon>
        <taxon>Tetrapisispora</taxon>
    </lineage>
</organism>
<evidence type="ECO:0000256" key="4">
    <source>
        <dbReference type="ARBA" id="ARBA00023136"/>
    </source>
</evidence>
<dbReference type="PANTHER" id="PTHR13439">
    <property type="entry name" value="CT120 PROTEIN"/>
    <property type="match status" value="1"/>
</dbReference>
<evidence type="ECO:0000256" key="1">
    <source>
        <dbReference type="ARBA" id="ARBA00004141"/>
    </source>
</evidence>
<dbReference type="EMBL" id="HE612864">
    <property type="protein sequence ID" value="CCE64803.1"/>
    <property type="molecule type" value="Genomic_DNA"/>
</dbReference>
<keyword evidence="3 6" id="KW-1133">Transmembrane helix</keyword>
<evidence type="ECO:0000256" key="6">
    <source>
        <dbReference type="SAM" id="Phobius"/>
    </source>
</evidence>
<evidence type="ECO:0000256" key="3">
    <source>
        <dbReference type="ARBA" id="ARBA00022989"/>
    </source>
</evidence>
<accession>G8BY25</accession>
<feature type="transmembrane region" description="Helical" evidence="6">
    <location>
        <begin position="25"/>
        <end position="43"/>
    </location>
</feature>
<evidence type="ECO:0000256" key="2">
    <source>
        <dbReference type="ARBA" id="ARBA00022692"/>
    </source>
</evidence>
<protein>
    <recommendedName>
        <fullName evidence="7">TLC domain-containing protein</fullName>
    </recommendedName>
</protein>
<dbReference type="OrthoDB" id="10266980at2759"/>
<dbReference type="GO" id="GO:0016020">
    <property type="term" value="C:membrane"/>
    <property type="evidence" value="ECO:0007669"/>
    <property type="project" value="UniProtKB-SubCell"/>
</dbReference>
<name>G8BY25_TETPH</name>
<reference evidence="8 9" key="1">
    <citation type="journal article" date="2011" name="Proc. Natl. Acad. Sci. U.S.A.">
        <title>Evolutionary erosion of yeast sex chromosomes by mating-type switching accidents.</title>
        <authorList>
            <person name="Gordon J.L."/>
            <person name="Armisen D."/>
            <person name="Proux-Wera E."/>
            <person name="Oheigeartaigh S.S."/>
            <person name="Byrne K.P."/>
            <person name="Wolfe K.H."/>
        </authorList>
    </citation>
    <scope>NUCLEOTIDE SEQUENCE [LARGE SCALE GENOMIC DNA]</scope>
    <source>
        <strain evidence="9">ATCC 24235 / CBS 4417 / NBRC 1672 / NRRL Y-8282 / UCD 70-5</strain>
    </source>
</reference>
<dbReference type="GO" id="GO:0055088">
    <property type="term" value="P:lipid homeostasis"/>
    <property type="evidence" value="ECO:0007669"/>
    <property type="project" value="TreeGrafter"/>
</dbReference>